<accession>A0A285J5M1</accession>
<dbReference type="Pfam" id="PF04287">
    <property type="entry name" value="DUF446"/>
    <property type="match status" value="1"/>
</dbReference>
<dbReference type="Gene3D" id="1.20.1440.40">
    <property type="entry name" value="YqcC-like"/>
    <property type="match status" value="1"/>
</dbReference>
<organism evidence="2 3">
    <name type="scientific">Arsukibacterium tuosuense</name>
    <dbReference type="NCBI Taxonomy" id="1323745"/>
    <lineage>
        <taxon>Bacteria</taxon>
        <taxon>Pseudomonadati</taxon>
        <taxon>Pseudomonadota</taxon>
        <taxon>Gammaproteobacteria</taxon>
        <taxon>Chromatiales</taxon>
        <taxon>Chromatiaceae</taxon>
        <taxon>Arsukibacterium</taxon>
    </lineage>
</organism>
<dbReference type="InterPro" id="IPR007384">
    <property type="entry name" value="UCP006257"/>
</dbReference>
<protein>
    <submittedName>
        <fullName evidence="2">Uncharacterized conserved protein YqcC, DUF446 family</fullName>
    </submittedName>
</protein>
<keyword evidence="3" id="KW-1185">Reference proteome</keyword>
<dbReference type="PANTHER" id="PTHR39586">
    <property type="entry name" value="CYTOPLASMIC PROTEIN-RELATED"/>
    <property type="match status" value="1"/>
</dbReference>
<proteinExistence type="predicted"/>
<dbReference type="GO" id="GO:0044010">
    <property type="term" value="P:single-species biofilm formation"/>
    <property type="evidence" value="ECO:0007669"/>
    <property type="project" value="TreeGrafter"/>
</dbReference>
<dbReference type="EMBL" id="OBEB01000006">
    <property type="protein sequence ID" value="SNY55177.1"/>
    <property type="molecule type" value="Genomic_DNA"/>
</dbReference>
<gene>
    <name evidence="2" type="ORF">SAMN06297280_2791</name>
</gene>
<dbReference type="RefSeq" id="WP_097112273.1">
    <property type="nucleotide sequence ID" value="NZ_OBEB01000006.1"/>
</dbReference>
<dbReference type="SUPFAM" id="SSF158452">
    <property type="entry name" value="YqcC-like"/>
    <property type="match status" value="1"/>
</dbReference>
<evidence type="ECO:0000313" key="3">
    <source>
        <dbReference type="Proteomes" id="UP000219353"/>
    </source>
</evidence>
<feature type="domain" description="YqcC-like" evidence="1">
    <location>
        <begin position="5"/>
        <end position="99"/>
    </location>
</feature>
<dbReference type="Proteomes" id="UP000219353">
    <property type="component" value="Unassembled WGS sequence"/>
</dbReference>
<sequence length="106" mass="11950">MSDTVNSLLIQLEAELKLQQLWSKESPGTCALASKLPFCCDTLRLEQWLQFVFLPRLWQLLDTRQPLPAKVSVLPYAEEAFKGRGASLQPLLQLIKRLDITLTGAP</sequence>
<dbReference type="AlphaFoldDB" id="A0A285J5M1"/>
<evidence type="ECO:0000313" key="2">
    <source>
        <dbReference type="EMBL" id="SNY55177.1"/>
    </source>
</evidence>
<dbReference type="InterPro" id="IPR023376">
    <property type="entry name" value="YqcC-like_dom"/>
</dbReference>
<dbReference type="PANTHER" id="PTHR39586:SF1">
    <property type="entry name" value="CYTOPLASMIC PROTEIN"/>
    <property type="match status" value="1"/>
</dbReference>
<dbReference type="OrthoDB" id="8794567at2"/>
<dbReference type="PIRSF" id="PIRSF006257">
    <property type="entry name" value="UCP006257"/>
    <property type="match status" value="1"/>
</dbReference>
<evidence type="ECO:0000259" key="1">
    <source>
        <dbReference type="Pfam" id="PF04287"/>
    </source>
</evidence>
<name>A0A285J5M1_9GAMM</name>
<dbReference type="InterPro" id="IPR036814">
    <property type="entry name" value="YqcC-like_sf"/>
</dbReference>
<reference evidence="3" key="1">
    <citation type="submission" date="2017-09" db="EMBL/GenBank/DDBJ databases">
        <authorList>
            <person name="Varghese N."/>
            <person name="Submissions S."/>
        </authorList>
    </citation>
    <scope>NUCLEOTIDE SEQUENCE [LARGE SCALE GENOMIC DNA]</scope>
    <source>
        <strain evidence="3">CGMCC 1.12461</strain>
    </source>
</reference>